<keyword evidence="7" id="KW-1185">Reference proteome</keyword>
<name>A0ABR7KZC6_9PSEU</name>
<evidence type="ECO:0000256" key="3">
    <source>
        <dbReference type="ARBA" id="ARBA00023163"/>
    </source>
</evidence>
<reference evidence="6 7" key="1">
    <citation type="submission" date="2020-06" db="EMBL/GenBank/DDBJ databases">
        <title>Actinokineospora xiongansis sp. nov., isolated from soil of Baiyangdian.</title>
        <authorList>
            <person name="Zhang X."/>
        </authorList>
    </citation>
    <scope>NUCLEOTIDE SEQUENCE [LARGE SCALE GENOMIC DNA]</scope>
    <source>
        <strain evidence="6 7">HBU206404</strain>
    </source>
</reference>
<keyword evidence="3" id="KW-0804">Transcription</keyword>
<dbReference type="InterPro" id="IPR041485">
    <property type="entry name" value="TetR_C_36"/>
</dbReference>
<evidence type="ECO:0000256" key="2">
    <source>
        <dbReference type="ARBA" id="ARBA00023125"/>
    </source>
</evidence>
<dbReference type="PANTHER" id="PTHR30055:SF234">
    <property type="entry name" value="HTH-TYPE TRANSCRIPTIONAL REGULATOR BETI"/>
    <property type="match status" value="1"/>
</dbReference>
<accession>A0ABR7KZC6</accession>
<feature type="domain" description="HTH tetR-type" evidence="5">
    <location>
        <begin position="16"/>
        <end position="74"/>
    </location>
</feature>
<keyword evidence="1" id="KW-0805">Transcription regulation</keyword>
<organism evidence="6 7">
    <name type="scientific">Actinokineospora xionganensis</name>
    <dbReference type="NCBI Taxonomy" id="2684470"/>
    <lineage>
        <taxon>Bacteria</taxon>
        <taxon>Bacillati</taxon>
        <taxon>Actinomycetota</taxon>
        <taxon>Actinomycetes</taxon>
        <taxon>Pseudonocardiales</taxon>
        <taxon>Pseudonocardiaceae</taxon>
        <taxon>Actinokineospora</taxon>
    </lineage>
</organism>
<dbReference type="Pfam" id="PF18598">
    <property type="entry name" value="TetR_C_36"/>
    <property type="match status" value="1"/>
</dbReference>
<dbReference type="InterPro" id="IPR001647">
    <property type="entry name" value="HTH_TetR"/>
</dbReference>
<feature type="DNA-binding region" description="H-T-H motif" evidence="4">
    <location>
        <begin position="37"/>
        <end position="56"/>
    </location>
</feature>
<dbReference type="PANTHER" id="PTHR30055">
    <property type="entry name" value="HTH-TYPE TRANSCRIPTIONAL REGULATOR RUTR"/>
    <property type="match status" value="1"/>
</dbReference>
<dbReference type="Proteomes" id="UP000734823">
    <property type="component" value="Unassembled WGS sequence"/>
</dbReference>
<dbReference type="Pfam" id="PF00440">
    <property type="entry name" value="TetR_N"/>
    <property type="match status" value="1"/>
</dbReference>
<sequence>MSITREPRRPVGRPAAATRDEVLAAARRAFIEGRRIEVRAIAAEFGASRATMYRWFGSREGLLAEVILGEMAALFDRADANTSSRGAARVLDSLDTVNRWLIDSPPLRAFLAAEPTGLQVMTSSSGLVHPGVVRIAAAYLERVAAEDDFRPPIEITTLAYAMVRLGEAFVHDDSPAGMRHEIGRLREVHSALLGLAR</sequence>
<keyword evidence="2 4" id="KW-0238">DNA-binding</keyword>
<protein>
    <submittedName>
        <fullName evidence="6">TetR family transcriptional regulator</fullName>
    </submittedName>
</protein>
<evidence type="ECO:0000259" key="5">
    <source>
        <dbReference type="PROSITE" id="PS50977"/>
    </source>
</evidence>
<dbReference type="InterPro" id="IPR009057">
    <property type="entry name" value="Homeodomain-like_sf"/>
</dbReference>
<evidence type="ECO:0000256" key="1">
    <source>
        <dbReference type="ARBA" id="ARBA00023015"/>
    </source>
</evidence>
<evidence type="ECO:0000256" key="4">
    <source>
        <dbReference type="PROSITE-ProRule" id="PRU00335"/>
    </source>
</evidence>
<dbReference type="Gene3D" id="1.10.357.10">
    <property type="entry name" value="Tetracycline Repressor, domain 2"/>
    <property type="match status" value="1"/>
</dbReference>
<dbReference type="RefSeq" id="WP_187217785.1">
    <property type="nucleotide sequence ID" value="NZ_JABVED010000001.1"/>
</dbReference>
<dbReference type="EMBL" id="JABVED010000001">
    <property type="protein sequence ID" value="MBC6445719.1"/>
    <property type="molecule type" value="Genomic_DNA"/>
</dbReference>
<dbReference type="PROSITE" id="PS50977">
    <property type="entry name" value="HTH_TETR_2"/>
    <property type="match status" value="1"/>
</dbReference>
<dbReference type="InterPro" id="IPR050109">
    <property type="entry name" value="HTH-type_TetR-like_transc_reg"/>
</dbReference>
<proteinExistence type="predicted"/>
<comment type="caution">
    <text evidence="6">The sequence shown here is derived from an EMBL/GenBank/DDBJ whole genome shotgun (WGS) entry which is preliminary data.</text>
</comment>
<evidence type="ECO:0000313" key="6">
    <source>
        <dbReference type="EMBL" id="MBC6445719.1"/>
    </source>
</evidence>
<evidence type="ECO:0000313" key="7">
    <source>
        <dbReference type="Proteomes" id="UP000734823"/>
    </source>
</evidence>
<dbReference type="SUPFAM" id="SSF46689">
    <property type="entry name" value="Homeodomain-like"/>
    <property type="match status" value="1"/>
</dbReference>
<gene>
    <name evidence="6" type="ORF">GPZ80_00825</name>
</gene>